<feature type="transmembrane region" description="Helical" evidence="1">
    <location>
        <begin position="63"/>
        <end position="86"/>
    </location>
</feature>
<protein>
    <submittedName>
        <fullName evidence="2">Uncharacterized protein</fullName>
    </submittedName>
</protein>
<keyword evidence="1" id="KW-0472">Membrane</keyword>
<keyword evidence="1" id="KW-0812">Transmembrane</keyword>
<accession>A0A6J4RUH0</accession>
<evidence type="ECO:0000313" key="2">
    <source>
        <dbReference type="EMBL" id="CAA9475493.1"/>
    </source>
</evidence>
<sequence>MIARMRHSWQLFESSEPGQRFRERYRRRHQQTRSRLSPSSILYVVGGLLILVASLFLGPAPGFGFGTAFIGLALLASEFLFIARFLDRAEVRLRSLGRELRDIWRTLPVVFRAAIVLVALILAVAVLYGLYRLFFG</sequence>
<evidence type="ECO:0000256" key="1">
    <source>
        <dbReference type="SAM" id="Phobius"/>
    </source>
</evidence>
<dbReference type="EMBL" id="CADCVI010000150">
    <property type="protein sequence ID" value="CAA9475493.1"/>
    <property type="molecule type" value="Genomic_DNA"/>
</dbReference>
<dbReference type="AlphaFoldDB" id="A0A6J4RUH0"/>
<feature type="transmembrane region" description="Helical" evidence="1">
    <location>
        <begin position="36"/>
        <end position="57"/>
    </location>
</feature>
<organism evidence="2">
    <name type="scientific">uncultured Rubrobacteraceae bacterium</name>
    <dbReference type="NCBI Taxonomy" id="349277"/>
    <lineage>
        <taxon>Bacteria</taxon>
        <taxon>Bacillati</taxon>
        <taxon>Actinomycetota</taxon>
        <taxon>Rubrobacteria</taxon>
        <taxon>Rubrobacterales</taxon>
        <taxon>Rubrobacteraceae</taxon>
        <taxon>environmental samples</taxon>
    </lineage>
</organism>
<name>A0A6J4RUH0_9ACTN</name>
<keyword evidence="1" id="KW-1133">Transmembrane helix</keyword>
<feature type="transmembrane region" description="Helical" evidence="1">
    <location>
        <begin position="107"/>
        <end position="131"/>
    </location>
</feature>
<proteinExistence type="predicted"/>
<reference evidence="2" key="1">
    <citation type="submission" date="2020-02" db="EMBL/GenBank/DDBJ databases">
        <authorList>
            <person name="Meier V. D."/>
        </authorList>
    </citation>
    <scope>NUCLEOTIDE SEQUENCE</scope>
    <source>
        <strain evidence="2">AVDCRST_MAG25</strain>
    </source>
</reference>
<gene>
    <name evidence="2" type="ORF">AVDCRST_MAG25-2378</name>
</gene>